<reference evidence="10 11" key="1">
    <citation type="journal article" date="2018" name="Sci. Rep.">
        <title>A novel species of the marine cyanobacterium Acaryochloris with a unique pigment content and lifestyle.</title>
        <authorList>
            <person name="Partensky F."/>
            <person name="Six C."/>
            <person name="Ratin M."/>
            <person name="Garczarek L."/>
            <person name="Vaulot D."/>
            <person name="Probert I."/>
            <person name="Calteau A."/>
            <person name="Gourvil P."/>
            <person name="Marie D."/>
            <person name="Grebert T."/>
            <person name="Bouchier C."/>
            <person name="Le Panse S."/>
            <person name="Gachenot M."/>
            <person name="Rodriguez F."/>
            <person name="Garrido J.L."/>
        </authorList>
    </citation>
    <scope>NUCLEOTIDE SEQUENCE [LARGE SCALE GENOMIC DNA]</scope>
    <source>
        <strain evidence="10 11">RCC1774</strain>
    </source>
</reference>
<gene>
    <name evidence="10" type="primary">pgl_1</name>
    <name evidence="8" type="synonym">pgl</name>
    <name evidence="10" type="ORF">C1752_01087</name>
</gene>
<keyword evidence="7 8" id="KW-0378">Hydrolase</keyword>
<dbReference type="EMBL" id="PQWO01000002">
    <property type="protein sequence ID" value="PZD74729.1"/>
    <property type="molecule type" value="Genomic_DNA"/>
</dbReference>
<evidence type="ECO:0000313" key="11">
    <source>
        <dbReference type="Proteomes" id="UP000248857"/>
    </source>
</evidence>
<evidence type="ECO:0000256" key="7">
    <source>
        <dbReference type="ARBA" id="ARBA00022801"/>
    </source>
</evidence>
<dbReference type="OrthoDB" id="9810967at2"/>
<dbReference type="EC" id="3.1.1.31" evidence="5 8"/>
<evidence type="ECO:0000256" key="2">
    <source>
        <dbReference type="ARBA" id="ARBA00002681"/>
    </source>
</evidence>
<feature type="domain" description="Glucosamine/galactosamine-6-phosphate isomerase" evidence="9">
    <location>
        <begin position="11"/>
        <end position="232"/>
    </location>
</feature>
<dbReference type="InterPro" id="IPR039104">
    <property type="entry name" value="6PGL"/>
</dbReference>
<comment type="catalytic activity">
    <reaction evidence="1 8">
        <text>6-phospho-D-glucono-1,5-lactone + H2O = 6-phospho-D-gluconate + H(+)</text>
        <dbReference type="Rhea" id="RHEA:12556"/>
        <dbReference type="ChEBI" id="CHEBI:15377"/>
        <dbReference type="ChEBI" id="CHEBI:15378"/>
        <dbReference type="ChEBI" id="CHEBI:57955"/>
        <dbReference type="ChEBI" id="CHEBI:58759"/>
        <dbReference type="EC" id="3.1.1.31"/>
    </reaction>
</comment>
<name>A0A2W1JN58_9CYAN</name>
<comment type="pathway">
    <text evidence="3 8">Carbohydrate degradation; pentose phosphate pathway; D-ribulose 5-phosphate from D-glucose 6-phosphate (oxidative stage): step 2/3.</text>
</comment>
<evidence type="ECO:0000256" key="6">
    <source>
        <dbReference type="ARBA" id="ARBA00020337"/>
    </source>
</evidence>
<dbReference type="PANTHER" id="PTHR11054:SF0">
    <property type="entry name" value="6-PHOSPHOGLUCONOLACTONASE"/>
    <property type="match status" value="1"/>
</dbReference>
<dbReference type="Gene3D" id="3.40.50.1360">
    <property type="match status" value="1"/>
</dbReference>
<dbReference type="InterPro" id="IPR005900">
    <property type="entry name" value="6-phosphogluconolactonase_DevB"/>
</dbReference>
<comment type="similarity">
    <text evidence="4 8">Belongs to the glucosamine/galactosamine-6-phosphate isomerase family. 6-phosphogluconolactonase subfamily.</text>
</comment>
<dbReference type="GO" id="GO:0017057">
    <property type="term" value="F:6-phosphogluconolactonase activity"/>
    <property type="evidence" value="ECO:0007669"/>
    <property type="project" value="UniProtKB-UniRule"/>
</dbReference>
<organism evidence="10 11">
    <name type="scientific">Acaryochloris thomasi RCC1774</name>
    <dbReference type="NCBI Taxonomy" id="1764569"/>
    <lineage>
        <taxon>Bacteria</taxon>
        <taxon>Bacillati</taxon>
        <taxon>Cyanobacteriota</taxon>
        <taxon>Cyanophyceae</taxon>
        <taxon>Acaryochloridales</taxon>
        <taxon>Acaryochloridaceae</taxon>
        <taxon>Acaryochloris</taxon>
        <taxon>Acaryochloris thomasi</taxon>
    </lineage>
</organism>
<dbReference type="GO" id="GO:0006098">
    <property type="term" value="P:pentose-phosphate shunt"/>
    <property type="evidence" value="ECO:0007669"/>
    <property type="project" value="UniProtKB-UniPathway"/>
</dbReference>
<evidence type="ECO:0000256" key="5">
    <source>
        <dbReference type="ARBA" id="ARBA00013198"/>
    </source>
</evidence>
<evidence type="ECO:0000259" key="9">
    <source>
        <dbReference type="Pfam" id="PF01182"/>
    </source>
</evidence>
<evidence type="ECO:0000256" key="4">
    <source>
        <dbReference type="ARBA" id="ARBA00010662"/>
    </source>
</evidence>
<evidence type="ECO:0000256" key="1">
    <source>
        <dbReference type="ARBA" id="ARBA00000832"/>
    </source>
</evidence>
<dbReference type="FunFam" id="3.40.50.1360:FF:000005">
    <property type="entry name" value="6-phosphogluconolactonase"/>
    <property type="match status" value="1"/>
</dbReference>
<sequence length="244" mass="26849">MTQPKIEVLADASTLVQRAAELVMAEAQQAIAQRDRFTIALSGGNTPKPLYEQLAEKDLPWSKVHIFWGDERYVPADHADSNAGMARKAWLDRVPLPAENIHPMATDAADPADAARTHEQHLNAFFGSKSEPGQFPQLDVVLLGIGPDGHTASLFPHTEALQVCDRSITVGNKDGQPRITFTVPMLNRARCVIFLVTGENKRTALQQIFAEQADSSQWPARLVQPQDGQLIWLLDQSAGQELTL</sequence>
<protein>
    <recommendedName>
        <fullName evidence="6 8">6-phosphogluconolactonase</fullName>
        <shortName evidence="8">6PGL</shortName>
        <ecNumber evidence="5 8">3.1.1.31</ecNumber>
    </recommendedName>
</protein>
<keyword evidence="11" id="KW-1185">Reference proteome</keyword>
<comment type="function">
    <text evidence="2 8">Hydrolysis of 6-phosphogluconolactone to 6-phosphogluconate.</text>
</comment>
<dbReference type="Proteomes" id="UP000248857">
    <property type="component" value="Unassembled WGS sequence"/>
</dbReference>
<evidence type="ECO:0000313" key="10">
    <source>
        <dbReference type="EMBL" id="PZD74729.1"/>
    </source>
</evidence>
<dbReference type="InterPro" id="IPR037171">
    <property type="entry name" value="NagB/RpiA_transferase-like"/>
</dbReference>
<dbReference type="GO" id="GO:0005975">
    <property type="term" value="P:carbohydrate metabolic process"/>
    <property type="evidence" value="ECO:0007669"/>
    <property type="project" value="UniProtKB-UniRule"/>
</dbReference>
<evidence type="ECO:0000256" key="3">
    <source>
        <dbReference type="ARBA" id="ARBA00004961"/>
    </source>
</evidence>
<accession>A0A2W1JN58</accession>
<evidence type="ECO:0000256" key="8">
    <source>
        <dbReference type="RuleBase" id="RU365095"/>
    </source>
</evidence>
<dbReference type="PANTHER" id="PTHR11054">
    <property type="entry name" value="6-PHOSPHOGLUCONOLACTONASE"/>
    <property type="match status" value="1"/>
</dbReference>
<dbReference type="Pfam" id="PF01182">
    <property type="entry name" value="Glucosamine_iso"/>
    <property type="match status" value="1"/>
</dbReference>
<dbReference type="NCBIfam" id="TIGR01198">
    <property type="entry name" value="pgl"/>
    <property type="match status" value="1"/>
</dbReference>
<dbReference type="InterPro" id="IPR006148">
    <property type="entry name" value="Glc/Gal-6P_isomerase"/>
</dbReference>
<proteinExistence type="inferred from homology"/>
<dbReference type="UniPathway" id="UPA00115">
    <property type="reaction ID" value="UER00409"/>
</dbReference>
<dbReference type="RefSeq" id="WP_110985025.1">
    <property type="nucleotide sequence ID" value="NZ_CAWNWM010000002.1"/>
</dbReference>
<dbReference type="CDD" id="cd01400">
    <property type="entry name" value="6PGL"/>
    <property type="match status" value="1"/>
</dbReference>
<dbReference type="AlphaFoldDB" id="A0A2W1JN58"/>
<dbReference type="SUPFAM" id="SSF100950">
    <property type="entry name" value="NagB/RpiA/CoA transferase-like"/>
    <property type="match status" value="1"/>
</dbReference>
<comment type="caution">
    <text evidence="10">The sequence shown here is derived from an EMBL/GenBank/DDBJ whole genome shotgun (WGS) entry which is preliminary data.</text>
</comment>